<dbReference type="RefSeq" id="WP_225696934.1">
    <property type="nucleotide sequence ID" value="NZ_JAIXNE010000001.1"/>
</dbReference>
<dbReference type="AlphaFoldDB" id="A0A9X1HPH9"/>
<reference evidence="1" key="1">
    <citation type="submission" date="2021-09" db="EMBL/GenBank/DDBJ databases">
        <title>Fulvivirga sp. isolated from coastal sediment.</title>
        <authorList>
            <person name="Yu H."/>
        </authorList>
    </citation>
    <scope>NUCLEOTIDE SEQUENCE</scope>
    <source>
        <strain evidence="1">1062</strain>
    </source>
</reference>
<proteinExistence type="predicted"/>
<gene>
    <name evidence="1" type="ORF">LDX50_03030</name>
</gene>
<dbReference type="Gene3D" id="2.60.40.10">
    <property type="entry name" value="Immunoglobulins"/>
    <property type="match status" value="2"/>
</dbReference>
<comment type="caution">
    <text evidence="1">The sequence shown here is derived from an EMBL/GenBank/DDBJ whole genome shotgun (WGS) entry which is preliminary data.</text>
</comment>
<protein>
    <submittedName>
        <fullName evidence="1">Gliding motility-associated C-terminal domain-containing protein</fullName>
    </submittedName>
</protein>
<dbReference type="EMBL" id="JAIXNE010000001">
    <property type="protein sequence ID" value="MCA6073822.1"/>
    <property type="molecule type" value="Genomic_DNA"/>
</dbReference>
<accession>A0A9X1HPH9</accession>
<evidence type="ECO:0000313" key="1">
    <source>
        <dbReference type="EMBL" id="MCA6073822.1"/>
    </source>
</evidence>
<evidence type="ECO:0000313" key="2">
    <source>
        <dbReference type="Proteomes" id="UP001139409"/>
    </source>
</evidence>
<sequence length="961" mass="105879">MGILLISATSTYATHLRAGEITVEKVDGCGSLTVKITITVFTDTGSDINFGDGFLFFGDGTDPVVLPTIEEDTRPDLGPEVGIASFSIEYTYSSPGVYKIGYLEPNRNDDIVNVGNSVNTTFYVETQIIISPFVGCNNSPVLLIPPIDRACPGVAFFHNPGAFDPDGDSIAFELVIPKKEKDTNVDNWVDPADLSDSNEDETGAATFSIDPITGDLEWNAPTITGEYTVAFIVKEYRKLDGEYVQLGYVTRDMQIIVEDCDNERPELEIPDDICVEAGTLIDAEILGFDPDFDSVKIEVFSEILNNGNVTISPDPARFQSVSPNGARLNFQWQTTCADVRTNAYQVVFKITDKPPRTGSPPIKQPSLVSFATWNITVVGPSPEVTGVTQDGQGLLLNWERYNQICQDNLGRDIASSFEIWRRIDSNPYMPDECETGIREGAGYELIGTAPIDATSFKDNNLVAAAKYCYRIVAVFPTTGAPRSIVSDEVCYEFVPADKPIITHVSIDKTGTTDGEIIVGWREPFPQDLDPNVYPHPYRYIIERNEGANNSGGFVEVATVTINSATTDSLGIRDTGLNTRDLVYNYRIRLEIPNGPGGSNDPLFSEQASTVRLEPTPLFQQIGLNWNAQVPWSNVIASPPGSEHLIYRGLEGDSEEDLVLIARVDVNGNGFQYLDAGPLDNNLVYCYRVLTKGTYGNPNITTPLLNYSQITCTQPSDSIPPCAPVITVDKPSCEEFLATASCSFDNFSNDLNWETDFGSNCQNDIRFYEIWYKPDTNSEYRLIGTSTTESFIHSTDVNGQPLTSFKGCYKVRAIDRSNNVGEFSEEICVDNCPYYELPNVFTPNGDGCNDVFSAYSDRGGVDESGFGRCGDVDASKCARFVKRVDVTIYNRWGGVVYTYTGFGDSERTDENSNSIYIDWDGISDDGKEVASGVYYYQAEVTFDVVDPSTAKQTIKGWVQILR</sequence>
<organism evidence="1 2">
    <name type="scientific">Fulvivirga sedimenti</name>
    <dbReference type="NCBI Taxonomy" id="2879465"/>
    <lineage>
        <taxon>Bacteria</taxon>
        <taxon>Pseudomonadati</taxon>
        <taxon>Bacteroidota</taxon>
        <taxon>Cytophagia</taxon>
        <taxon>Cytophagales</taxon>
        <taxon>Fulvivirgaceae</taxon>
        <taxon>Fulvivirga</taxon>
    </lineage>
</organism>
<dbReference type="Gene3D" id="2.60.40.4070">
    <property type="match status" value="1"/>
</dbReference>
<keyword evidence="2" id="KW-1185">Reference proteome</keyword>
<dbReference type="Pfam" id="PF13585">
    <property type="entry name" value="CHU_C"/>
    <property type="match status" value="1"/>
</dbReference>
<name>A0A9X1HPH9_9BACT</name>
<dbReference type="Proteomes" id="UP001139409">
    <property type="component" value="Unassembled WGS sequence"/>
</dbReference>
<dbReference type="InterPro" id="IPR013783">
    <property type="entry name" value="Ig-like_fold"/>
</dbReference>